<evidence type="ECO:0000256" key="1">
    <source>
        <dbReference type="SAM" id="MobiDB-lite"/>
    </source>
</evidence>
<organism evidence="2">
    <name type="scientific">Rhizophora mucronata</name>
    <name type="common">Asiatic mangrove</name>
    <dbReference type="NCBI Taxonomy" id="61149"/>
    <lineage>
        <taxon>Eukaryota</taxon>
        <taxon>Viridiplantae</taxon>
        <taxon>Streptophyta</taxon>
        <taxon>Embryophyta</taxon>
        <taxon>Tracheophyta</taxon>
        <taxon>Spermatophyta</taxon>
        <taxon>Magnoliopsida</taxon>
        <taxon>eudicotyledons</taxon>
        <taxon>Gunneridae</taxon>
        <taxon>Pentapetalae</taxon>
        <taxon>rosids</taxon>
        <taxon>fabids</taxon>
        <taxon>Malpighiales</taxon>
        <taxon>Rhizophoraceae</taxon>
        <taxon>Rhizophora</taxon>
    </lineage>
</organism>
<reference evidence="2" key="1">
    <citation type="submission" date="2018-02" db="EMBL/GenBank/DDBJ databases">
        <title>Rhizophora mucronata_Transcriptome.</title>
        <authorList>
            <person name="Meera S.P."/>
            <person name="Sreeshan A."/>
            <person name="Augustine A."/>
        </authorList>
    </citation>
    <scope>NUCLEOTIDE SEQUENCE</scope>
    <source>
        <tissue evidence="2">Leaf</tissue>
    </source>
</reference>
<accession>A0A2P2NR43</accession>
<feature type="region of interest" description="Disordered" evidence="1">
    <location>
        <begin position="1"/>
        <end position="35"/>
    </location>
</feature>
<dbReference type="AlphaFoldDB" id="A0A2P2NR43"/>
<proteinExistence type="predicted"/>
<sequence length="35" mass="4289">MEQLSNPFLRTEYQKGKKLKHQKTRKLKTAHIRNH</sequence>
<evidence type="ECO:0000313" key="2">
    <source>
        <dbReference type="EMBL" id="MBX44943.1"/>
    </source>
</evidence>
<dbReference type="EMBL" id="GGEC01064459">
    <property type="protein sequence ID" value="MBX44943.1"/>
    <property type="molecule type" value="Transcribed_RNA"/>
</dbReference>
<name>A0A2P2NR43_RHIMU</name>
<protein>
    <submittedName>
        <fullName evidence="2">Uncharacterized protein</fullName>
    </submittedName>
</protein>
<feature type="compositionally biased region" description="Basic residues" evidence="1">
    <location>
        <begin position="16"/>
        <end position="35"/>
    </location>
</feature>